<dbReference type="PRINTS" id="PR00035">
    <property type="entry name" value="HTHGNTR"/>
</dbReference>
<dbReference type="Pfam" id="PF00392">
    <property type="entry name" value="GntR"/>
    <property type="match status" value="1"/>
</dbReference>
<keyword evidence="6" id="KW-1185">Reference proteome</keyword>
<keyword evidence="2 5" id="KW-0238">DNA-binding</keyword>
<dbReference type="Proteomes" id="UP000199103">
    <property type="component" value="Chromosome I"/>
</dbReference>
<dbReference type="GO" id="GO:0003677">
    <property type="term" value="F:DNA binding"/>
    <property type="evidence" value="ECO:0007669"/>
    <property type="project" value="UniProtKB-KW"/>
</dbReference>
<dbReference type="InterPro" id="IPR036388">
    <property type="entry name" value="WH-like_DNA-bd_sf"/>
</dbReference>
<dbReference type="SUPFAM" id="SSF48008">
    <property type="entry name" value="GntR ligand-binding domain-like"/>
    <property type="match status" value="1"/>
</dbReference>
<keyword evidence="1" id="KW-0805">Transcription regulation</keyword>
<protein>
    <submittedName>
        <fullName evidence="5">DNA-binding transcriptional regulator, GntR family</fullName>
    </submittedName>
</protein>
<dbReference type="STRING" id="630515.SAMN04489812_2481"/>
<dbReference type="InterPro" id="IPR036390">
    <property type="entry name" value="WH_DNA-bd_sf"/>
</dbReference>
<organism evidence="5 6">
    <name type="scientific">Microlunatus soli</name>
    <dbReference type="NCBI Taxonomy" id="630515"/>
    <lineage>
        <taxon>Bacteria</taxon>
        <taxon>Bacillati</taxon>
        <taxon>Actinomycetota</taxon>
        <taxon>Actinomycetes</taxon>
        <taxon>Propionibacteriales</taxon>
        <taxon>Propionibacteriaceae</taxon>
        <taxon>Microlunatus</taxon>
    </lineage>
</organism>
<dbReference type="InterPro" id="IPR008920">
    <property type="entry name" value="TF_FadR/GntR_C"/>
</dbReference>
<dbReference type="PANTHER" id="PTHR43537:SF45">
    <property type="entry name" value="GNTR FAMILY REGULATORY PROTEIN"/>
    <property type="match status" value="1"/>
</dbReference>
<dbReference type="OrthoDB" id="8663149at2"/>
<dbReference type="GO" id="GO:0003700">
    <property type="term" value="F:DNA-binding transcription factor activity"/>
    <property type="evidence" value="ECO:0007669"/>
    <property type="project" value="InterPro"/>
</dbReference>
<dbReference type="InterPro" id="IPR000524">
    <property type="entry name" value="Tscrpt_reg_HTH_GntR"/>
</dbReference>
<dbReference type="EMBL" id="LT629772">
    <property type="protein sequence ID" value="SDS62365.1"/>
    <property type="molecule type" value="Genomic_DNA"/>
</dbReference>
<gene>
    <name evidence="5" type="ORF">SAMN04489812_2481</name>
</gene>
<dbReference type="SMART" id="SM00345">
    <property type="entry name" value="HTH_GNTR"/>
    <property type="match status" value="1"/>
</dbReference>
<dbReference type="Gene3D" id="1.10.10.10">
    <property type="entry name" value="Winged helix-like DNA-binding domain superfamily/Winged helix DNA-binding domain"/>
    <property type="match status" value="1"/>
</dbReference>
<evidence type="ECO:0000256" key="2">
    <source>
        <dbReference type="ARBA" id="ARBA00023125"/>
    </source>
</evidence>
<dbReference type="PROSITE" id="PS50949">
    <property type="entry name" value="HTH_GNTR"/>
    <property type="match status" value="1"/>
</dbReference>
<sequence>MTEEFEAHSERVVRQVRDEIIDGLRAPGSKLVEREIAAELGVSRIPVRDALRELVAEGLVTPRPRTWAVVREFSAADVADLIEVRSAFEGLTFRLAATRATREGQQRLRAVLDREWQAARDGEARLARRAAADFHDVVAELSANDLLQELHRTLRSRLRWLLVQHDDLLAVAQEHQELYDAITARDTVAIDELVAEHLRSSARLAAQAHGN</sequence>
<evidence type="ECO:0000313" key="5">
    <source>
        <dbReference type="EMBL" id="SDS62365.1"/>
    </source>
</evidence>
<dbReference type="AlphaFoldDB" id="A0A1H1TPV5"/>
<evidence type="ECO:0000256" key="1">
    <source>
        <dbReference type="ARBA" id="ARBA00023015"/>
    </source>
</evidence>
<reference evidence="5 6" key="1">
    <citation type="submission" date="2016-10" db="EMBL/GenBank/DDBJ databases">
        <authorList>
            <person name="de Groot N.N."/>
        </authorList>
    </citation>
    <scope>NUCLEOTIDE SEQUENCE [LARGE SCALE GENOMIC DNA]</scope>
    <source>
        <strain evidence="5 6">DSM 21800</strain>
    </source>
</reference>
<dbReference type="RefSeq" id="WP_091525125.1">
    <property type="nucleotide sequence ID" value="NZ_LT629772.1"/>
</dbReference>
<dbReference type="Pfam" id="PF07729">
    <property type="entry name" value="FCD"/>
    <property type="match status" value="1"/>
</dbReference>
<proteinExistence type="predicted"/>
<dbReference type="SUPFAM" id="SSF46785">
    <property type="entry name" value="Winged helix' DNA-binding domain"/>
    <property type="match status" value="1"/>
</dbReference>
<evidence type="ECO:0000259" key="4">
    <source>
        <dbReference type="PROSITE" id="PS50949"/>
    </source>
</evidence>
<dbReference type="SMART" id="SM00895">
    <property type="entry name" value="FCD"/>
    <property type="match status" value="1"/>
</dbReference>
<feature type="domain" description="HTH gntR-type" evidence="4">
    <location>
        <begin position="6"/>
        <end position="73"/>
    </location>
</feature>
<dbReference type="CDD" id="cd07377">
    <property type="entry name" value="WHTH_GntR"/>
    <property type="match status" value="1"/>
</dbReference>
<evidence type="ECO:0000256" key="3">
    <source>
        <dbReference type="ARBA" id="ARBA00023163"/>
    </source>
</evidence>
<accession>A0A1H1TPV5</accession>
<dbReference type="InterPro" id="IPR011711">
    <property type="entry name" value="GntR_C"/>
</dbReference>
<keyword evidence="3" id="KW-0804">Transcription</keyword>
<evidence type="ECO:0000313" key="6">
    <source>
        <dbReference type="Proteomes" id="UP000199103"/>
    </source>
</evidence>
<name>A0A1H1TPV5_9ACTN</name>
<dbReference type="PANTHER" id="PTHR43537">
    <property type="entry name" value="TRANSCRIPTIONAL REGULATOR, GNTR FAMILY"/>
    <property type="match status" value="1"/>
</dbReference>
<dbReference type="Gene3D" id="1.20.120.530">
    <property type="entry name" value="GntR ligand-binding domain-like"/>
    <property type="match status" value="1"/>
</dbReference>